<protein>
    <submittedName>
        <fullName evidence="2">Uncharacterized protein</fullName>
    </submittedName>
</protein>
<comment type="caution">
    <text evidence="2">The sequence shown here is derived from an EMBL/GenBank/DDBJ whole genome shotgun (WGS) entry which is preliminary data.</text>
</comment>
<feature type="compositionally biased region" description="Basic and acidic residues" evidence="1">
    <location>
        <begin position="124"/>
        <end position="136"/>
    </location>
</feature>
<feature type="region of interest" description="Disordered" evidence="1">
    <location>
        <begin position="111"/>
        <end position="136"/>
    </location>
</feature>
<reference evidence="2 3" key="1">
    <citation type="journal article" date="2023" name="G3 (Bethesda)">
        <title>A chromosome-length genome assembly and annotation of blackberry (Rubus argutus, cv. 'Hillquist').</title>
        <authorList>
            <person name="Bruna T."/>
            <person name="Aryal R."/>
            <person name="Dudchenko O."/>
            <person name="Sargent D.J."/>
            <person name="Mead D."/>
            <person name="Buti M."/>
            <person name="Cavallini A."/>
            <person name="Hytonen T."/>
            <person name="Andres J."/>
            <person name="Pham M."/>
            <person name="Weisz D."/>
            <person name="Mascagni F."/>
            <person name="Usai G."/>
            <person name="Natali L."/>
            <person name="Bassil N."/>
            <person name="Fernandez G.E."/>
            <person name="Lomsadze A."/>
            <person name="Armour M."/>
            <person name="Olukolu B."/>
            <person name="Poorten T."/>
            <person name="Britton C."/>
            <person name="Davik J."/>
            <person name="Ashrafi H."/>
            <person name="Aiden E.L."/>
            <person name="Borodovsky M."/>
            <person name="Worthington M."/>
        </authorList>
    </citation>
    <scope>NUCLEOTIDE SEQUENCE [LARGE SCALE GENOMIC DNA]</scope>
    <source>
        <strain evidence="2">PI 553951</strain>
    </source>
</reference>
<sequence>MVGFAVAKEEGEGERETELIAAMAGLVWTERRLLGMRSDDVRSWQRAMGASWVSGLSDRMGRRARCSDAVVDLGNRKLTSHFDNSTWLLDTDANSHITANVENLGNPREYNGSDNVGGVVDGSGSHDGEDAFSRKM</sequence>
<gene>
    <name evidence="2" type="ORF">M0R45_019329</name>
</gene>
<name>A0AAW1X722_RUBAR</name>
<evidence type="ECO:0000256" key="1">
    <source>
        <dbReference type="SAM" id="MobiDB-lite"/>
    </source>
</evidence>
<accession>A0AAW1X722</accession>
<evidence type="ECO:0000313" key="3">
    <source>
        <dbReference type="Proteomes" id="UP001457282"/>
    </source>
</evidence>
<dbReference type="EMBL" id="JBEDUW010000004">
    <property type="protein sequence ID" value="KAK9932079.1"/>
    <property type="molecule type" value="Genomic_DNA"/>
</dbReference>
<dbReference type="AlphaFoldDB" id="A0AAW1X722"/>
<dbReference type="Proteomes" id="UP001457282">
    <property type="component" value="Unassembled WGS sequence"/>
</dbReference>
<evidence type="ECO:0000313" key="2">
    <source>
        <dbReference type="EMBL" id="KAK9932079.1"/>
    </source>
</evidence>
<organism evidence="2 3">
    <name type="scientific">Rubus argutus</name>
    <name type="common">Southern blackberry</name>
    <dbReference type="NCBI Taxonomy" id="59490"/>
    <lineage>
        <taxon>Eukaryota</taxon>
        <taxon>Viridiplantae</taxon>
        <taxon>Streptophyta</taxon>
        <taxon>Embryophyta</taxon>
        <taxon>Tracheophyta</taxon>
        <taxon>Spermatophyta</taxon>
        <taxon>Magnoliopsida</taxon>
        <taxon>eudicotyledons</taxon>
        <taxon>Gunneridae</taxon>
        <taxon>Pentapetalae</taxon>
        <taxon>rosids</taxon>
        <taxon>fabids</taxon>
        <taxon>Rosales</taxon>
        <taxon>Rosaceae</taxon>
        <taxon>Rosoideae</taxon>
        <taxon>Rosoideae incertae sedis</taxon>
        <taxon>Rubus</taxon>
    </lineage>
</organism>
<proteinExistence type="predicted"/>
<keyword evidence="3" id="KW-1185">Reference proteome</keyword>